<keyword evidence="3" id="KW-1185">Reference proteome</keyword>
<feature type="transmembrane region" description="Helical" evidence="1">
    <location>
        <begin position="31"/>
        <end position="51"/>
    </location>
</feature>
<dbReference type="EMBL" id="LIUT01000001">
    <property type="protein sequence ID" value="KOR90676.1"/>
    <property type="molecule type" value="Genomic_DNA"/>
</dbReference>
<name>A0A0M1P878_9BACL</name>
<accession>A0A0M1P878</accession>
<dbReference type="AlphaFoldDB" id="A0A0M1P878"/>
<evidence type="ECO:0000256" key="1">
    <source>
        <dbReference type="SAM" id="Phobius"/>
    </source>
</evidence>
<keyword evidence="1" id="KW-0812">Transmembrane</keyword>
<gene>
    <name evidence="2" type="ORF">AM231_08090</name>
</gene>
<proteinExistence type="predicted"/>
<dbReference type="Proteomes" id="UP000036932">
    <property type="component" value="Unassembled WGS sequence"/>
</dbReference>
<comment type="caution">
    <text evidence="2">The sequence shown here is derived from an EMBL/GenBank/DDBJ whole genome shotgun (WGS) entry which is preliminary data.</text>
</comment>
<feature type="transmembrane region" description="Helical" evidence="1">
    <location>
        <begin position="7"/>
        <end position="25"/>
    </location>
</feature>
<reference evidence="3" key="1">
    <citation type="submission" date="2015-08" db="EMBL/GenBank/DDBJ databases">
        <title>Genome sequencing project for genomic taxonomy and phylogenomics of Bacillus-like bacteria.</title>
        <authorList>
            <person name="Liu B."/>
            <person name="Wang J."/>
            <person name="Zhu Y."/>
            <person name="Liu G."/>
            <person name="Chen Q."/>
            <person name="Chen Z."/>
            <person name="Lan J."/>
            <person name="Che J."/>
            <person name="Ge C."/>
            <person name="Shi H."/>
            <person name="Pan Z."/>
            <person name="Liu X."/>
        </authorList>
    </citation>
    <scope>NUCLEOTIDE SEQUENCE [LARGE SCALE GENOMIC DNA]</scope>
    <source>
        <strain evidence="3">FJAT-22460</strain>
    </source>
</reference>
<dbReference type="OrthoDB" id="9954512at2"/>
<keyword evidence="1" id="KW-1133">Transmembrane helix</keyword>
<organism evidence="2 3">
    <name type="scientific">Paenibacillus solani</name>
    <dbReference type="NCBI Taxonomy" id="1705565"/>
    <lineage>
        <taxon>Bacteria</taxon>
        <taxon>Bacillati</taxon>
        <taxon>Bacillota</taxon>
        <taxon>Bacilli</taxon>
        <taxon>Bacillales</taxon>
        <taxon>Paenibacillaceae</taxon>
        <taxon>Paenibacillus</taxon>
    </lineage>
</organism>
<evidence type="ECO:0000313" key="2">
    <source>
        <dbReference type="EMBL" id="KOR90676.1"/>
    </source>
</evidence>
<protein>
    <submittedName>
        <fullName evidence="2">Uncharacterized protein</fullName>
    </submittedName>
</protein>
<sequence>MKRYFRMGIWIVILLYLVLLGIGIYQDSLTIRTTVLMTGITAMIVTILYWIPKLFTYLNRRLYEKLRRMMK</sequence>
<keyword evidence="1" id="KW-0472">Membrane</keyword>
<evidence type="ECO:0000313" key="3">
    <source>
        <dbReference type="Proteomes" id="UP000036932"/>
    </source>
</evidence>
<dbReference type="PATRIC" id="fig|1705565.3.peg.3553"/>